<evidence type="ECO:0000259" key="1">
    <source>
        <dbReference type="SMART" id="SM01321"/>
    </source>
</evidence>
<dbReference type="PANTHER" id="PTHR34322">
    <property type="entry name" value="TRANSPOSASE, Y1_TNP DOMAIN-CONTAINING"/>
    <property type="match status" value="1"/>
</dbReference>
<comment type="caution">
    <text evidence="2">The sequence shown here is derived from an EMBL/GenBank/DDBJ whole genome shotgun (WGS) entry which is preliminary data.</text>
</comment>
<organism evidence="2 3">
    <name type="scientific">Candidatus Roizmanbacteria bacterium RIFCSPLOWO2_02_FULL_36_11</name>
    <dbReference type="NCBI Taxonomy" id="1802071"/>
    <lineage>
        <taxon>Bacteria</taxon>
        <taxon>Candidatus Roizmaniibacteriota</taxon>
    </lineage>
</organism>
<protein>
    <recommendedName>
        <fullName evidence="1">Transposase IS200-like domain-containing protein</fullName>
    </recommendedName>
</protein>
<dbReference type="InterPro" id="IPR002686">
    <property type="entry name" value="Transposase_17"/>
</dbReference>
<reference evidence="2 3" key="1">
    <citation type="journal article" date="2016" name="Nat. Commun.">
        <title>Thousands of microbial genomes shed light on interconnected biogeochemical processes in an aquifer system.</title>
        <authorList>
            <person name="Anantharaman K."/>
            <person name="Brown C.T."/>
            <person name="Hug L.A."/>
            <person name="Sharon I."/>
            <person name="Castelle C.J."/>
            <person name="Probst A.J."/>
            <person name="Thomas B.C."/>
            <person name="Singh A."/>
            <person name="Wilkins M.J."/>
            <person name="Karaoz U."/>
            <person name="Brodie E.L."/>
            <person name="Williams K.H."/>
            <person name="Hubbard S.S."/>
            <person name="Banfield J.F."/>
        </authorList>
    </citation>
    <scope>NUCLEOTIDE SEQUENCE [LARGE SCALE GENOMIC DNA]</scope>
</reference>
<evidence type="ECO:0000313" key="3">
    <source>
        <dbReference type="Proteomes" id="UP000177418"/>
    </source>
</evidence>
<dbReference type="Pfam" id="PF01797">
    <property type="entry name" value="Y1_Tnp"/>
    <property type="match status" value="1"/>
</dbReference>
<evidence type="ECO:0000313" key="2">
    <source>
        <dbReference type="EMBL" id="OGK53354.1"/>
    </source>
</evidence>
<proteinExistence type="predicted"/>
<dbReference type="AlphaFoldDB" id="A0A1F7JCK8"/>
<name>A0A1F7JCK8_9BACT</name>
<accession>A0A1F7JCK8</accession>
<feature type="domain" description="Transposase IS200-like" evidence="1">
    <location>
        <begin position="9"/>
        <end position="153"/>
    </location>
</feature>
<dbReference type="GO" id="GO:0006313">
    <property type="term" value="P:DNA transposition"/>
    <property type="evidence" value="ECO:0007669"/>
    <property type="project" value="InterPro"/>
</dbReference>
<dbReference type="SUPFAM" id="SSF143422">
    <property type="entry name" value="Transposase IS200-like"/>
    <property type="match status" value="1"/>
</dbReference>
<dbReference type="Proteomes" id="UP000177418">
    <property type="component" value="Unassembled WGS sequence"/>
</dbReference>
<gene>
    <name evidence="2" type="ORF">A3H78_03575</name>
</gene>
<dbReference type="EMBL" id="MGAV01000021">
    <property type="protein sequence ID" value="OGK53354.1"/>
    <property type="molecule type" value="Genomic_DNA"/>
</dbReference>
<dbReference type="GO" id="GO:0004803">
    <property type="term" value="F:transposase activity"/>
    <property type="evidence" value="ECO:0007669"/>
    <property type="project" value="InterPro"/>
</dbReference>
<dbReference type="SMART" id="SM01321">
    <property type="entry name" value="Y1_Tnp"/>
    <property type="match status" value="1"/>
</dbReference>
<dbReference type="PANTHER" id="PTHR34322:SF2">
    <property type="entry name" value="TRANSPOSASE IS200-LIKE DOMAIN-CONTAINING PROTEIN"/>
    <property type="match status" value="1"/>
</dbReference>
<sequence length="225" mass="27004">MSLRLEPFVNNGIYHVFNKTIDHRLVFNDDNNCIQLLNLIRYYRSNEVKFGYSQFIRLNPIVAKDYLKKILCRRSFRVEILSYCFMPNHFHFLLKQKKDKGISKFMGDLFNAFTRHFNLKIERKGPVFLPDFKSVMITNEAQLLHVSRYIHLNPYSNGLVDNCEKLINYPWSSLKEYIYQNTNKLTIQKDIISIFNNDKNKYKNFVLSNAEYQKTLETVKYLNKW</sequence>
<dbReference type="GO" id="GO:0003677">
    <property type="term" value="F:DNA binding"/>
    <property type="evidence" value="ECO:0007669"/>
    <property type="project" value="InterPro"/>
</dbReference>
<dbReference type="Gene3D" id="3.30.70.1290">
    <property type="entry name" value="Transposase IS200-like"/>
    <property type="match status" value="1"/>
</dbReference>
<dbReference type="InterPro" id="IPR036515">
    <property type="entry name" value="Transposase_17_sf"/>
</dbReference>